<feature type="domain" description="GH16" evidence="2">
    <location>
        <begin position="54"/>
        <end position="313"/>
    </location>
</feature>
<dbReference type="InterPro" id="IPR000757">
    <property type="entry name" value="Beta-glucanase-like"/>
</dbReference>
<dbReference type="Proteomes" id="UP000566819">
    <property type="component" value="Unassembled WGS sequence"/>
</dbReference>
<reference evidence="3 4" key="1">
    <citation type="submission" date="2020-03" db="EMBL/GenBank/DDBJ databases">
        <title>Draft Genome Sequence of Cudoniella acicularis.</title>
        <authorList>
            <person name="Buettner E."/>
            <person name="Kellner H."/>
        </authorList>
    </citation>
    <scope>NUCLEOTIDE SEQUENCE [LARGE SCALE GENOMIC DNA]</scope>
    <source>
        <strain evidence="3 4">DSM 108380</strain>
    </source>
</reference>
<dbReference type="OrthoDB" id="4388755at2759"/>
<dbReference type="PANTHER" id="PTHR38121:SF4">
    <property type="entry name" value="GH16 DOMAIN-CONTAINING PROTEIN-RELATED"/>
    <property type="match status" value="1"/>
</dbReference>
<evidence type="ECO:0000259" key="2">
    <source>
        <dbReference type="PROSITE" id="PS51762"/>
    </source>
</evidence>
<evidence type="ECO:0000313" key="4">
    <source>
        <dbReference type="Proteomes" id="UP000566819"/>
    </source>
</evidence>
<dbReference type="GO" id="GO:0004553">
    <property type="term" value="F:hydrolase activity, hydrolyzing O-glycosyl compounds"/>
    <property type="evidence" value="ECO:0007669"/>
    <property type="project" value="InterPro"/>
</dbReference>
<name>A0A8H4VPA6_9HELO</name>
<dbReference type="CDD" id="cd00413">
    <property type="entry name" value="Glyco_hydrolase_16"/>
    <property type="match status" value="1"/>
</dbReference>
<dbReference type="EMBL" id="JAAMPI010002161">
    <property type="protein sequence ID" value="KAF4617966.1"/>
    <property type="molecule type" value="Genomic_DNA"/>
</dbReference>
<sequence>MTNTSIMALPSSILTAILLFSRLVSSQMDNAAECSCFRTNESSSGYFTNHRFLDYRNVAPVPSAVPNVITNITNATNALATSDFFVDSDWTQDWTVQNWNNSDSMESSGATVLMVNSPNNVYIEKSTDNDPTYSTYLTLRTARLPGFQSAAEIDSVEKDYHYVSARFFARVTGSPGACAGMFTYLANDDPQKIQEADIEILTKDPRNAVQYTNQPSVNAQGNILTQATANTTVPFVRDWSVWNVYRVDWMPGMTSWYVNGQSVANIAFQTPRDPAGLIINMWSDGGSWTGNMSLYDEAYLQIQWMEVVYNTSGPYTGSSKRDVGFGASGTLEKRKGTPGCKVVCGIDEKVNVTGTPALLYNNTGMAPMGWKGDGMGSMVWIPLLLVGGAIFGYF</sequence>
<dbReference type="GO" id="GO:0005975">
    <property type="term" value="P:carbohydrate metabolic process"/>
    <property type="evidence" value="ECO:0007669"/>
    <property type="project" value="InterPro"/>
</dbReference>
<comment type="caution">
    <text evidence="3">The sequence shown here is derived from an EMBL/GenBank/DDBJ whole genome shotgun (WGS) entry which is preliminary data.</text>
</comment>
<gene>
    <name evidence="3" type="ORF">G7Y89_g15016</name>
</gene>
<dbReference type="AlphaFoldDB" id="A0A8H4VPA6"/>
<feature type="chain" id="PRO_5034569978" description="GH16 domain-containing protein" evidence="1">
    <location>
        <begin position="27"/>
        <end position="394"/>
    </location>
</feature>
<dbReference type="PANTHER" id="PTHR38121">
    <property type="entry name" value="GH16 DOMAIN-CONTAINING PROTEIN"/>
    <property type="match status" value="1"/>
</dbReference>
<feature type="signal peptide" evidence="1">
    <location>
        <begin position="1"/>
        <end position="26"/>
    </location>
</feature>
<dbReference type="SUPFAM" id="SSF49899">
    <property type="entry name" value="Concanavalin A-like lectins/glucanases"/>
    <property type="match status" value="1"/>
</dbReference>
<proteinExistence type="predicted"/>
<keyword evidence="1" id="KW-0732">Signal</keyword>
<evidence type="ECO:0000256" key="1">
    <source>
        <dbReference type="SAM" id="SignalP"/>
    </source>
</evidence>
<protein>
    <recommendedName>
        <fullName evidence="2">GH16 domain-containing protein</fullName>
    </recommendedName>
</protein>
<evidence type="ECO:0000313" key="3">
    <source>
        <dbReference type="EMBL" id="KAF4617966.1"/>
    </source>
</evidence>
<dbReference type="Pfam" id="PF00722">
    <property type="entry name" value="Glyco_hydro_16"/>
    <property type="match status" value="1"/>
</dbReference>
<accession>A0A8H4VPA6</accession>
<dbReference type="Gene3D" id="2.60.120.200">
    <property type="match status" value="1"/>
</dbReference>
<keyword evidence="4" id="KW-1185">Reference proteome</keyword>
<dbReference type="InterPro" id="IPR013320">
    <property type="entry name" value="ConA-like_dom_sf"/>
</dbReference>
<organism evidence="3 4">
    <name type="scientific">Cudoniella acicularis</name>
    <dbReference type="NCBI Taxonomy" id="354080"/>
    <lineage>
        <taxon>Eukaryota</taxon>
        <taxon>Fungi</taxon>
        <taxon>Dikarya</taxon>
        <taxon>Ascomycota</taxon>
        <taxon>Pezizomycotina</taxon>
        <taxon>Leotiomycetes</taxon>
        <taxon>Helotiales</taxon>
        <taxon>Tricladiaceae</taxon>
        <taxon>Cudoniella</taxon>
    </lineage>
</organism>
<dbReference type="PROSITE" id="PS51762">
    <property type="entry name" value="GH16_2"/>
    <property type="match status" value="1"/>
</dbReference>